<evidence type="ECO:0000313" key="5">
    <source>
        <dbReference type="Proteomes" id="UP001138997"/>
    </source>
</evidence>
<dbReference type="GO" id="GO:0005524">
    <property type="term" value="F:ATP binding"/>
    <property type="evidence" value="ECO:0007669"/>
    <property type="project" value="UniProtKB-KW"/>
</dbReference>
<proteinExistence type="predicted"/>
<dbReference type="EMBL" id="JAJOMB010000014">
    <property type="protein sequence ID" value="MCD5313912.1"/>
    <property type="molecule type" value="Genomic_DNA"/>
</dbReference>
<sequence>MTAIVGPNGGGKSTALRALIRAVPLHSGRVEVDGDDVTRRSRRWLAQHVAYVGQHVDGDPGLSVAEEVALGALARRRWGGRADTTTSVATALTAVGLGTQVNALLGTLSGGERQRVALARAMMQGADHVLLDEPTNHLDPRHRLEILTLARTLAPTVVMVLHDLDLAARFADRVVVIAGGRIVATGAPDDVLVPAVLDPVYGVRSHVVAAPPGLPGQAKHFAFDLPQERTTP</sequence>
<dbReference type="InterPro" id="IPR003593">
    <property type="entry name" value="AAA+_ATPase"/>
</dbReference>
<dbReference type="RefSeq" id="WP_231445890.1">
    <property type="nucleotide sequence ID" value="NZ_JAJOMB010000014.1"/>
</dbReference>
<dbReference type="GO" id="GO:0016887">
    <property type="term" value="F:ATP hydrolysis activity"/>
    <property type="evidence" value="ECO:0007669"/>
    <property type="project" value="InterPro"/>
</dbReference>
<keyword evidence="2 4" id="KW-0067">ATP-binding</keyword>
<dbReference type="PANTHER" id="PTHR42794:SF2">
    <property type="entry name" value="ABC TRANSPORTER ATP-BINDING PROTEIN"/>
    <property type="match status" value="1"/>
</dbReference>
<protein>
    <submittedName>
        <fullName evidence="4">ABC transporter ATP-binding protein</fullName>
    </submittedName>
</protein>
<dbReference type="Proteomes" id="UP001138997">
    <property type="component" value="Unassembled WGS sequence"/>
</dbReference>
<feature type="domain" description="ABC transporter" evidence="3">
    <location>
        <begin position="1"/>
        <end position="204"/>
    </location>
</feature>
<dbReference type="InterPro" id="IPR017871">
    <property type="entry name" value="ABC_transporter-like_CS"/>
</dbReference>
<dbReference type="InterPro" id="IPR003439">
    <property type="entry name" value="ABC_transporter-like_ATP-bd"/>
</dbReference>
<dbReference type="PROSITE" id="PS50893">
    <property type="entry name" value="ABC_TRANSPORTER_2"/>
    <property type="match status" value="1"/>
</dbReference>
<evidence type="ECO:0000256" key="1">
    <source>
        <dbReference type="ARBA" id="ARBA00022741"/>
    </source>
</evidence>
<dbReference type="Gene3D" id="3.40.50.300">
    <property type="entry name" value="P-loop containing nucleotide triphosphate hydrolases"/>
    <property type="match status" value="1"/>
</dbReference>
<comment type="caution">
    <text evidence="4">The sequence shown here is derived from an EMBL/GenBank/DDBJ whole genome shotgun (WGS) entry which is preliminary data.</text>
</comment>
<dbReference type="SMART" id="SM00382">
    <property type="entry name" value="AAA"/>
    <property type="match status" value="1"/>
</dbReference>
<dbReference type="SUPFAM" id="SSF52540">
    <property type="entry name" value="P-loop containing nucleoside triphosphate hydrolases"/>
    <property type="match status" value="1"/>
</dbReference>
<keyword evidence="5" id="KW-1185">Reference proteome</keyword>
<gene>
    <name evidence="4" type="ORF">LR394_23670</name>
</gene>
<keyword evidence="1" id="KW-0547">Nucleotide-binding</keyword>
<evidence type="ECO:0000313" key="4">
    <source>
        <dbReference type="EMBL" id="MCD5313912.1"/>
    </source>
</evidence>
<dbReference type="PROSITE" id="PS00211">
    <property type="entry name" value="ABC_TRANSPORTER_1"/>
    <property type="match status" value="1"/>
</dbReference>
<dbReference type="Pfam" id="PF00005">
    <property type="entry name" value="ABC_tran"/>
    <property type="match status" value="1"/>
</dbReference>
<dbReference type="InterPro" id="IPR027417">
    <property type="entry name" value="P-loop_NTPase"/>
</dbReference>
<dbReference type="PANTHER" id="PTHR42794">
    <property type="entry name" value="HEMIN IMPORT ATP-BINDING PROTEIN HMUV"/>
    <property type="match status" value="1"/>
</dbReference>
<evidence type="ECO:0000256" key="2">
    <source>
        <dbReference type="ARBA" id="ARBA00022840"/>
    </source>
</evidence>
<dbReference type="AlphaFoldDB" id="A0A9X1NF88"/>
<name>A0A9X1NF88_9ACTN</name>
<dbReference type="CDD" id="cd03214">
    <property type="entry name" value="ABC_Iron-Siderophores_B12_Hemin"/>
    <property type="match status" value="1"/>
</dbReference>
<reference evidence="4" key="1">
    <citation type="submission" date="2021-11" db="EMBL/GenBank/DDBJ databases">
        <title>Streptomyces corallinus and Kineosporia corallina sp. nov., two new coral-derived marine actinobacteria.</title>
        <authorList>
            <person name="Buangrab K."/>
            <person name="Sutthacheep M."/>
            <person name="Yeemin T."/>
            <person name="Harunari E."/>
            <person name="Igarashi Y."/>
            <person name="Sripreechasak P."/>
            <person name="Kanchanasin P."/>
            <person name="Tanasupawat S."/>
            <person name="Phongsopitanun W."/>
        </authorList>
    </citation>
    <scope>NUCLEOTIDE SEQUENCE</scope>
    <source>
        <strain evidence="4">JCM 31032</strain>
    </source>
</reference>
<evidence type="ECO:0000259" key="3">
    <source>
        <dbReference type="PROSITE" id="PS50893"/>
    </source>
</evidence>
<organism evidence="4 5">
    <name type="scientific">Kineosporia babensis</name>
    <dbReference type="NCBI Taxonomy" id="499548"/>
    <lineage>
        <taxon>Bacteria</taxon>
        <taxon>Bacillati</taxon>
        <taxon>Actinomycetota</taxon>
        <taxon>Actinomycetes</taxon>
        <taxon>Kineosporiales</taxon>
        <taxon>Kineosporiaceae</taxon>
        <taxon>Kineosporia</taxon>
    </lineage>
</organism>
<accession>A0A9X1NF88</accession>